<dbReference type="Proteomes" id="UP000321662">
    <property type="component" value="Unassembled WGS sequence"/>
</dbReference>
<dbReference type="OrthoDB" id="4956084at2"/>
<name>A0A511ATD5_9LACT</name>
<proteinExistence type="predicted"/>
<evidence type="ECO:0000313" key="1">
    <source>
        <dbReference type="EMBL" id="GEK90982.1"/>
    </source>
</evidence>
<protein>
    <submittedName>
        <fullName evidence="1">Uncharacterized protein</fullName>
    </submittedName>
</protein>
<dbReference type="RefSeq" id="WP_146923677.1">
    <property type="nucleotide sequence ID" value="NZ_BJUY01000005.1"/>
</dbReference>
<keyword evidence="2" id="KW-1185">Reference proteome</keyword>
<dbReference type="AlphaFoldDB" id="A0A511ATD5"/>
<evidence type="ECO:0000313" key="2">
    <source>
        <dbReference type="Proteomes" id="UP000321662"/>
    </source>
</evidence>
<gene>
    <name evidence="1" type="ORF">AKA01nite_06040</name>
</gene>
<comment type="caution">
    <text evidence="1">The sequence shown here is derived from an EMBL/GenBank/DDBJ whole genome shotgun (WGS) entry which is preliminary data.</text>
</comment>
<organism evidence="1 2">
    <name type="scientific">Alkalibacterium kapii</name>
    <dbReference type="NCBI Taxonomy" id="426704"/>
    <lineage>
        <taxon>Bacteria</taxon>
        <taxon>Bacillati</taxon>
        <taxon>Bacillota</taxon>
        <taxon>Bacilli</taxon>
        <taxon>Lactobacillales</taxon>
        <taxon>Carnobacteriaceae</taxon>
        <taxon>Alkalibacterium</taxon>
    </lineage>
</organism>
<reference evidence="1 2" key="1">
    <citation type="submission" date="2019-07" db="EMBL/GenBank/DDBJ databases">
        <title>Whole genome shotgun sequence of Alkalibacterium kapii NBRC 103247.</title>
        <authorList>
            <person name="Hosoyama A."/>
            <person name="Uohara A."/>
            <person name="Ohji S."/>
            <person name="Ichikawa N."/>
        </authorList>
    </citation>
    <scope>NUCLEOTIDE SEQUENCE [LARGE SCALE GENOMIC DNA]</scope>
    <source>
        <strain evidence="1 2">NBRC 103247</strain>
    </source>
</reference>
<sequence length="76" mass="8609">MKLVDFTQVEYIFIVSGKTDMRRQIDGLHLRIYLDYLLTYLPKKNTFGGLFAMESKGAGGTSLDIQSIIPFGQFSL</sequence>
<accession>A0A511ATD5</accession>
<dbReference type="EMBL" id="BJUY01000005">
    <property type="protein sequence ID" value="GEK90982.1"/>
    <property type="molecule type" value="Genomic_DNA"/>
</dbReference>